<name>A0A7T6Z8L1_9BACI</name>
<dbReference type="PROSITE" id="PS51257">
    <property type="entry name" value="PROKAR_LIPOPROTEIN"/>
    <property type="match status" value="1"/>
</dbReference>
<evidence type="ECO:0000313" key="2">
    <source>
        <dbReference type="EMBL" id="QQK78878.1"/>
    </source>
</evidence>
<dbReference type="Pfam" id="PF03401">
    <property type="entry name" value="TctC"/>
    <property type="match status" value="1"/>
</dbReference>
<organism evidence="2 3">
    <name type="scientific">Salicibibacter cibi</name>
    <dbReference type="NCBI Taxonomy" id="2743001"/>
    <lineage>
        <taxon>Bacteria</taxon>
        <taxon>Bacillati</taxon>
        <taxon>Bacillota</taxon>
        <taxon>Bacilli</taxon>
        <taxon>Bacillales</taxon>
        <taxon>Bacillaceae</taxon>
        <taxon>Salicibibacter</taxon>
    </lineage>
</organism>
<dbReference type="InterPro" id="IPR005064">
    <property type="entry name" value="BUG"/>
</dbReference>
<gene>
    <name evidence="2" type="ORF">HUG20_02475</name>
</gene>
<dbReference type="KEGG" id="scib:HUG20_02475"/>
<dbReference type="RefSeq" id="WP_200087674.1">
    <property type="nucleotide sequence ID" value="NZ_CP054706.1"/>
</dbReference>
<proteinExistence type="inferred from homology"/>
<dbReference type="PANTHER" id="PTHR42928">
    <property type="entry name" value="TRICARBOXYLATE-BINDING PROTEIN"/>
    <property type="match status" value="1"/>
</dbReference>
<dbReference type="SUPFAM" id="SSF53850">
    <property type="entry name" value="Periplasmic binding protein-like II"/>
    <property type="match status" value="1"/>
</dbReference>
<keyword evidence="3" id="KW-1185">Reference proteome</keyword>
<dbReference type="AlphaFoldDB" id="A0A7T6Z8L1"/>
<dbReference type="InterPro" id="IPR042100">
    <property type="entry name" value="Bug_dom1"/>
</dbReference>
<dbReference type="Gene3D" id="3.40.190.150">
    <property type="entry name" value="Bordetella uptake gene, domain 1"/>
    <property type="match status" value="1"/>
</dbReference>
<dbReference type="PANTHER" id="PTHR42928:SF5">
    <property type="entry name" value="BLR1237 PROTEIN"/>
    <property type="match status" value="1"/>
</dbReference>
<dbReference type="PIRSF" id="PIRSF017082">
    <property type="entry name" value="YflP"/>
    <property type="match status" value="1"/>
</dbReference>
<reference evidence="2 3" key="1">
    <citation type="submission" date="2020-06" db="EMBL/GenBank/DDBJ databases">
        <title>Genomic analysis of Salicibibacter sp. NKC21-4.</title>
        <authorList>
            <person name="Oh Y.J."/>
        </authorList>
    </citation>
    <scope>NUCLEOTIDE SEQUENCE [LARGE SCALE GENOMIC DNA]</scope>
    <source>
        <strain evidence="2 3">NKC21-4</strain>
    </source>
</reference>
<comment type="similarity">
    <text evidence="1">Belongs to the UPF0065 (bug) family.</text>
</comment>
<dbReference type="CDD" id="cd07012">
    <property type="entry name" value="PBP2_Bug_TTT"/>
    <property type="match status" value="1"/>
</dbReference>
<dbReference type="EMBL" id="CP054706">
    <property type="protein sequence ID" value="QQK78878.1"/>
    <property type="molecule type" value="Genomic_DNA"/>
</dbReference>
<dbReference type="Gene3D" id="3.40.190.10">
    <property type="entry name" value="Periplasmic binding protein-like II"/>
    <property type="match status" value="1"/>
</dbReference>
<sequence>MKGRVLFAVIGLSALLSGCEAVGGSESAEDYPTRDIEILVGHGPGGGTDVFARTVGELLEEELGVNINIVNMEGAGGATAKNEAASREGDGYTLVASSAFAPATAQGNIQGLEDLRPVARMQSDVFTILANPEVYEDYEDFVEAAENGGVEVGGVGSGDMDEITTHLLIEETGLDINYVSFEGAGDMHAAALGGHIDAMMEEPGPAVEYIASGDLTPLLAFNDERLDDFEDVPTTVENDIDLTDGVERGFVVPADTPDEIVSAIESALQNVYEDEEYQQHAEDQYLTYREGWLGSEEYAQKLEEDIERISEVVD</sequence>
<evidence type="ECO:0000256" key="1">
    <source>
        <dbReference type="ARBA" id="ARBA00006987"/>
    </source>
</evidence>
<dbReference type="Proteomes" id="UP000595349">
    <property type="component" value="Chromosome"/>
</dbReference>
<evidence type="ECO:0000313" key="3">
    <source>
        <dbReference type="Proteomes" id="UP000595349"/>
    </source>
</evidence>
<protein>
    <submittedName>
        <fullName evidence="2">Tripartite tricarboxylate transporter substrate binding protein</fullName>
    </submittedName>
</protein>
<accession>A0A7T6Z8L1</accession>